<dbReference type="InterPro" id="IPR001054">
    <property type="entry name" value="A/G_cyclase"/>
</dbReference>
<dbReference type="EMBL" id="JALJOS010000023">
    <property type="protein sequence ID" value="KAK9825755.1"/>
    <property type="molecule type" value="Genomic_DNA"/>
</dbReference>
<dbReference type="PANTHER" id="PTHR43081">
    <property type="entry name" value="ADENYLATE CYCLASE, TERMINAL-DIFFERENTIATION SPECIFIC-RELATED"/>
    <property type="match status" value="1"/>
</dbReference>
<protein>
    <recommendedName>
        <fullName evidence="2">Guanylate cyclase domain-containing protein</fullName>
    </recommendedName>
</protein>
<evidence type="ECO:0000313" key="3">
    <source>
        <dbReference type="EMBL" id="KAK9825755.1"/>
    </source>
</evidence>
<dbReference type="Proteomes" id="UP001438707">
    <property type="component" value="Unassembled WGS sequence"/>
</dbReference>
<dbReference type="InterPro" id="IPR050697">
    <property type="entry name" value="Adenylyl/Guanylyl_Cyclase_3/4"/>
</dbReference>
<dbReference type="InterPro" id="IPR029787">
    <property type="entry name" value="Nucleotide_cyclase"/>
</dbReference>
<comment type="caution">
    <text evidence="3">The sequence shown here is derived from an EMBL/GenBank/DDBJ whole genome shotgun (WGS) entry which is preliminary data.</text>
</comment>
<evidence type="ECO:0000259" key="2">
    <source>
        <dbReference type="PROSITE" id="PS50125"/>
    </source>
</evidence>
<dbReference type="Pfam" id="PF00211">
    <property type="entry name" value="Guanylate_cyc"/>
    <property type="match status" value="1"/>
</dbReference>
<reference evidence="3 4" key="1">
    <citation type="journal article" date="2024" name="Nat. Commun.">
        <title>Phylogenomics reveals the evolutionary origins of lichenization in chlorophyte algae.</title>
        <authorList>
            <person name="Puginier C."/>
            <person name="Libourel C."/>
            <person name="Otte J."/>
            <person name="Skaloud P."/>
            <person name="Haon M."/>
            <person name="Grisel S."/>
            <person name="Petersen M."/>
            <person name="Berrin J.G."/>
            <person name="Delaux P.M."/>
            <person name="Dal Grande F."/>
            <person name="Keller J."/>
        </authorList>
    </citation>
    <scope>NUCLEOTIDE SEQUENCE [LARGE SCALE GENOMIC DNA]</scope>
    <source>
        <strain evidence="3 4">SAG 2145</strain>
    </source>
</reference>
<accession>A0AAW1QWT5</accession>
<dbReference type="GO" id="GO:0035556">
    <property type="term" value="P:intracellular signal transduction"/>
    <property type="evidence" value="ECO:0007669"/>
    <property type="project" value="InterPro"/>
</dbReference>
<keyword evidence="1" id="KW-0472">Membrane</keyword>
<dbReference type="Gene3D" id="3.30.70.1230">
    <property type="entry name" value="Nucleotide cyclase"/>
    <property type="match status" value="1"/>
</dbReference>
<feature type="transmembrane region" description="Helical" evidence="1">
    <location>
        <begin position="29"/>
        <end position="51"/>
    </location>
</feature>
<gene>
    <name evidence="3" type="ORF">WJX74_004637</name>
</gene>
<evidence type="ECO:0000313" key="4">
    <source>
        <dbReference type="Proteomes" id="UP001438707"/>
    </source>
</evidence>
<dbReference type="PANTHER" id="PTHR43081:SF1">
    <property type="entry name" value="ADENYLATE CYCLASE, TERMINAL-DIFFERENTIATION SPECIFIC"/>
    <property type="match status" value="1"/>
</dbReference>
<dbReference type="PROSITE" id="PS50125">
    <property type="entry name" value="GUANYLATE_CYCLASE_2"/>
    <property type="match status" value="1"/>
</dbReference>
<dbReference type="SMART" id="SM00044">
    <property type="entry name" value="CYCc"/>
    <property type="match status" value="1"/>
</dbReference>
<dbReference type="AlphaFoldDB" id="A0AAW1QWT5"/>
<dbReference type="GO" id="GO:0009190">
    <property type="term" value="P:cyclic nucleotide biosynthetic process"/>
    <property type="evidence" value="ECO:0007669"/>
    <property type="project" value="InterPro"/>
</dbReference>
<keyword evidence="1" id="KW-0812">Transmembrane</keyword>
<name>A0AAW1QWT5_9CHLO</name>
<organism evidence="3 4">
    <name type="scientific">Apatococcus lobatus</name>
    <dbReference type="NCBI Taxonomy" id="904363"/>
    <lineage>
        <taxon>Eukaryota</taxon>
        <taxon>Viridiplantae</taxon>
        <taxon>Chlorophyta</taxon>
        <taxon>core chlorophytes</taxon>
        <taxon>Trebouxiophyceae</taxon>
        <taxon>Chlorellales</taxon>
        <taxon>Chlorellaceae</taxon>
        <taxon>Apatococcus</taxon>
    </lineage>
</organism>
<keyword evidence="1" id="KW-1133">Transmembrane helix</keyword>
<keyword evidence="4" id="KW-1185">Reference proteome</keyword>
<sequence length="296" mass="32501">MQGCICGSGYTIDRGGGNVACRQVAGTNLYYLIFASAILLILLPLIIVLAWPQLRARWVTLKDRWWSKSGAPAAGQMMSLVGTDVQGSTELWEWNNFVADNAMLVHDETMRSQLGKFGGYEVSTEGDAFVCAFHTAEAAVAWALNTQQALLQAKWPPELEDNPSFCTKVYGEDRQLHPAQLATRTGRKILFHGLSVRMGVVTGTTSFAIQNMTSKRMEYKGELVDKLMAVSDCGSGGQVIIDGATLEQLADKTFSIARLVPPIDPHLPSEPSETSRRAQIFTLGYPCLQYIHANRI</sequence>
<evidence type="ECO:0000256" key="1">
    <source>
        <dbReference type="SAM" id="Phobius"/>
    </source>
</evidence>
<proteinExistence type="predicted"/>
<feature type="domain" description="Guanylate cyclase" evidence="2">
    <location>
        <begin position="79"/>
        <end position="231"/>
    </location>
</feature>
<dbReference type="SUPFAM" id="SSF55073">
    <property type="entry name" value="Nucleotide cyclase"/>
    <property type="match status" value="1"/>
</dbReference>